<reference evidence="1 2" key="2">
    <citation type="submission" date="2018-09" db="EMBL/GenBank/DDBJ databases">
        <title>Genome of Sphaerochaeta halotolerans strain 4-11.</title>
        <authorList>
            <person name="Nazina T.N."/>
            <person name="Sokolova D.S."/>
        </authorList>
    </citation>
    <scope>NUCLEOTIDE SEQUENCE [LARGE SCALE GENOMIC DNA]</scope>
    <source>
        <strain evidence="1 2">4-11</strain>
    </source>
</reference>
<protein>
    <submittedName>
        <fullName evidence="1">Uncharacterized protein</fullName>
    </submittedName>
</protein>
<keyword evidence="2" id="KW-1185">Reference proteome</keyword>
<dbReference type="RefSeq" id="WP_117329884.1">
    <property type="nucleotide sequence ID" value="NZ_QUWK01000005.1"/>
</dbReference>
<dbReference type="EMBL" id="QUWK01000005">
    <property type="protein sequence ID" value="RFU95075.1"/>
    <property type="molecule type" value="Genomic_DNA"/>
</dbReference>
<comment type="caution">
    <text evidence="1">The sequence shown here is derived from an EMBL/GenBank/DDBJ whole genome shotgun (WGS) entry which is preliminary data.</text>
</comment>
<evidence type="ECO:0000313" key="2">
    <source>
        <dbReference type="Proteomes" id="UP000264002"/>
    </source>
</evidence>
<reference evidence="2" key="1">
    <citation type="submission" date="2018-08" db="EMBL/GenBank/DDBJ databases">
        <authorList>
            <person name="Grouzdev D.S."/>
            <person name="Krutkina M.S."/>
        </authorList>
    </citation>
    <scope>NUCLEOTIDE SEQUENCE [LARGE SCALE GENOMIC DNA]</scope>
    <source>
        <strain evidence="2">4-11</strain>
    </source>
</reference>
<dbReference type="AlphaFoldDB" id="A0A372MH19"/>
<sequence length="68" mass="8045">MTEARKIWEKENKSRFSINFMKNTEADLIDYLEKKQKQGIPKGTVLKRGLRLLMEQEQAGIDIQDYNN</sequence>
<dbReference type="Proteomes" id="UP000264002">
    <property type="component" value="Unassembled WGS sequence"/>
</dbReference>
<gene>
    <name evidence="1" type="ORF">DYP60_05455</name>
</gene>
<name>A0A372MH19_9SPIR</name>
<proteinExistence type="predicted"/>
<evidence type="ECO:0000313" key="1">
    <source>
        <dbReference type="EMBL" id="RFU95075.1"/>
    </source>
</evidence>
<organism evidence="1 2">
    <name type="scientific">Sphaerochaeta halotolerans</name>
    <dbReference type="NCBI Taxonomy" id="2293840"/>
    <lineage>
        <taxon>Bacteria</taxon>
        <taxon>Pseudomonadati</taxon>
        <taxon>Spirochaetota</taxon>
        <taxon>Spirochaetia</taxon>
        <taxon>Spirochaetales</taxon>
        <taxon>Sphaerochaetaceae</taxon>
        <taxon>Sphaerochaeta</taxon>
    </lineage>
</organism>
<accession>A0A372MH19</accession>